<sequence length="307" mass="33285">MYSLLLLRQSLLRRRFGLRGRGGLGREGPRRAGRRRGLLGPGLAGRARALPGVVGVLGGPGHAVAVLDALAVAVELERAEVVRRVRPGPREVLRLRPVDLEVRLDPLLEEVVRVRVRAVLFVALDGRRDLEGPAHLRREARGLLRRLELELRVGEGVGRRRPAHERVRPALLGLPAQAPGLGRVARGRRRGLGLLRDDDGAFFMNLGDAHERGGLLGVGGTRRREAVGHDGDVRRRHAPVALGLDALEVREVRGHLGVLRREAAQARPREGRGAPRQGPQEGGGHIAPFLVGAALGSPARGRLRLRA</sequence>
<name>A0A8J2SRT9_9STRA</name>
<dbReference type="Proteomes" id="UP000789595">
    <property type="component" value="Unassembled WGS sequence"/>
</dbReference>
<evidence type="ECO:0000256" key="1">
    <source>
        <dbReference type="SAM" id="MobiDB-lite"/>
    </source>
</evidence>
<comment type="caution">
    <text evidence="2">The sequence shown here is derived from an EMBL/GenBank/DDBJ whole genome shotgun (WGS) entry which is preliminary data.</text>
</comment>
<dbReference type="AlphaFoldDB" id="A0A8J2SRT9"/>
<keyword evidence="3" id="KW-1185">Reference proteome</keyword>
<accession>A0A8J2SRT9</accession>
<organism evidence="2 3">
    <name type="scientific">Pelagomonas calceolata</name>
    <dbReference type="NCBI Taxonomy" id="35677"/>
    <lineage>
        <taxon>Eukaryota</taxon>
        <taxon>Sar</taxon>
        <taxon>Stramenopiles</taxon>
        <taxon>Ochrophyta</taxon>
        <taxon>Pelagophyceae</taxon>
        <taxon>Pelagomonadales</taxon>
        <taxon>Pelagomonadaceae</taxon>
        <taxon>Pelagomonas</taxon>
    </lineage>
</organism>
<feature type="region of interest" description="Disordered" evidence="1">
    <location>
        <begin position="260"/>
        <end position="287"/>
    </location>
</feature>
<reference evidence="2" key="1">
    <citation type="submission" date="2021-11" db="EMBL/GenBank/DDBJ databases">
        <authorList>
            <consortium name="Genoscope - CEA"/>
            <person name="William W."/>
        </authorList>
    </citation>
    <scope>NUCLEOTIDE SEQUENCE</scope>
</reference>
<proteinExistence type="predicted"/>
<evidence type="ECO:0000313" key="3">
    <source>
        <dbReference type="Proteomes" id="UP000789595"/>
    </source>
</evidence>
<feature type="compositionally biased region" description="Basic and acidic residues" evidence="1">
    <location>
        <begin position="260"/>
        <end position="273"/>
    </location>
</feature>
<dbReference type="EMBL" id="CAKKNE010000003">
    <property type="protein sequence ID" value="CAH0371819.1"/>
    <property type="molecule type" value="Genomic_DNA"/>
</dbReference>
<gene>
    <name evidence="2" type="ORF">PECAL_3P17740</name>
</gene>
<evidence type="ECO:0000313" key="2">
    <source>
        <dbReference type="EMBL" id="CAH0371819.1"/>
    </source>
</evidence>
<protein>
    <submittedName>
        <fullName evidence="2">Uncharacterized protein</fullName>
    </submittedName>
</protein>